<comment type="caution">
    <text evidence="2">The sequence shown here is derived from an EMBL/GenBank/DDBJ whole genome shotgun (WGS) entry which is preliminary data.</text>
</comment>
<evidence type="ECO:0000313" key="2">
    <source>
        <dbReference type="EMBL" id="NEZ55808.1"/>
    </source>
</evidence>
<dbReference type="EMBL" id="QXHD01000004">
    <property type="protein sequence ID" value="NEZ55808.1"/>
    <property type="molecule type" value="Genomic_DNA"/>
</dbReference>
<sequence>MKASTVFVSLLALAGTAAAAESADAAVLDVEIPNNLREAICHRDWYEAIELSSTLIASATITPDERQTLVELRRNLYGHLKDGAKPEETVSCKGIVKRPSIATQTPLYEGATPRFSNRNRSSVSVGTTSVKALYGTTLSSLWTVGTRVDGNSIRGTVLNNGLTAAKNVTLTIRSQQDDQSETIKTVAIDTVSPWSETDFVATFNHSPGNWMIESIEIN</sequence>
<feature type="signal peptide" evidence="1">
    <location>
        <begin position="1"/>
        <end position="19"/>
    </location>
</feature>
<keyword evidence="3" id="KW-1185">Reference proteome</keyword>
<keyword evidence="1" id="KW-0732">Signal</keyword>
<evidence type="ECO:0000256" key="1">
    <source>
        <dbReference type="SAM" id="SignalP"/>
    </source>
</evidence>
<reference evidence="2 3" key="1">
    <citation type="journal article" date="2020" name="Microb. Ecol.">
        <title>Ecogenomics of the Marine Benthic Filamentous Cyanobacterium Adonisia.</title>
        <authorList>
            <person name="Walter J.M."/>
            <person name="Coutinho F.H."/>
            <person name="Leomil L."/>
            <person name="Hargreaves P.I."/>
            <person name="Campeao M.E."/>
            <person name="Vieira V.V."/>
            <person name="Silva B.S."/>
            <person name="Fistarol G.O."/>
            <person name="Salomon P.S."/>
            <person name="Sawabe T."/>
            <person name="Mino S."/>
            <person name="Hosokawa M."/>
            <person name="Miyashita H."/>
            <person name="Maruyama F."/>
            <person name="van Verk M.C."/>
            <person name="Dutilh B.E."/>
            <person name="Thompson C.C."/>
            <person name="Thompson F.L."/>
        </authorList>
    </citation>
    <scope>NUCLEOTIDE SEQUENCE [LARGE SCALE GENOMIC DNA]</scope>
    <source>
        <strain evidence="2 3">CCMR0081</strain>
    </source>
</reference>
<evidence type="ECO:0000313" key="3">
    <source>
        <dbReference type="Proteomes" id="UP000481033"/>
    </source>
</evidence>
<accession>A0A6M0RHU1</accession>
<proteinExistence type="predicted"/>
<dbReference type="AlphaFoldDB" id="A0A6M0RHU1"/>
<gene>
    <name evidence="2" type="ORF">DXZ20_09010</name>
</gene>
<name>A0A6M0RHU1_9CYAN</name>
<organism evidence="2 3">
    <name type="scientific">Adonisia turfae CCMR0081</name>
    <dbReference type="NCBI Taxonomy" id="2292702"/>
    <lineage>
        <taxon>Bacteria</taxon>
        <taxon>Bacillati</taxon>
        <taxon>Cyanobacteriota</taxon>
        <taxon>Adonisia</taxon>
        <taxon>Adonisia turfae</taxon>
    </lineage>
</organism>
<dbReference type="RefSeq" id="WP_163671321.1">
    <property type="nucleotide sequence ID" value="NZ_QXHD01000004.1"/>
</dbReference>
<feature type="chain" id="PRO_5026856629" evidence="1">
    <location>
        <begin position="20"/>
        <end position="218"/>
    </location>
</feature>
<dbReference type="Proteomes" id="UP000481033">
    <property type="component" value="Unassembled WGS sequence"/>
</dbReference>
<protein>
    <submittedName>
        <fullName evidence="2">Uncharacterized protein</fullName>
    </submittedName>
</protein>